<evidence type="ECO:0000313" key="1">
    <source>
        <dbReference type="EMBL" id="AKA86780.1"/>
    </source>
</evidence>
<organism evidence="1">
    <name type="scientific">Enterococcus faecalis</name>
    <name type="common">Streptococcus faecalis</name>
    <dbReference type="NCBI Taxonomy" id="1351"/>
    <lineage>
        <taxon>Bacteria</taxon>
        <taxon>Bacillati</taxon>
        <taxon>Bacillota</taxon>
        <taxon>Bacilli</taxon>
        <taxon>Lactobacillales</taxon>
        <taxon>Enterococcaceae</taxon>
        <taxon>Enterococcus</taxon>
    </lineage>
</organism>
<dbReference type="RefSeq" id="WP_065813864.1">
    <property type="nucleotide sequence ID" value="NZ_AP018542.1"/>
</dbReference>
<accession>A0A0E3KAT3</accession>
<proteinExistence type="predicted"/>
<gene>
    <name evidence="1" type="primary">repC</name>
</gene>
<name>A0A0E3KAT3_ENTFL</name>
<sequence length="131" mass="15509">MAKVEFKKDPNRGVKEKAYKKIDETKASEPSKTFDLSKFTPEKKEVEKVVEPARQTTMGRPRKNKVYSTIRIQKNTINRINALQNTLEYDTQDDLVASLLDRLENQLENEQRIMFDMYMKTYEARDRKKSK</sequence>
<dbReference type="Pfam" id="PF17363">
    <property type="entry name" value="DUF5388"/>
    <property type="match status" value="1"/>
</dbReference>
<dbReference type="InterPro" id="IPR035528">
    <property type="entry name" value="DUF5388"/>
</dbReference>
<keyword evidence="1" id="KW-0614">Plasmid</keyword>
<dbReference type="EMBL" id="KP399637">
    <property type="protein sequence ID" value="AKA86780.1"/>
    <property type="molecule type" value="Genomic_DNA"/>
</dbReference>
<reference evidence="1" key="1">
    <citation type="journal article" date="2015" name="J. Antimicrob. Chemother.">
        <title>A novel gene, optrA, that confers transferable resistance to oxazolidinones and phenicols and its presence in Enterococcus faecalis and Enterococcus faecium of human and animal origin.</title>
        <authorList>
            <person name="Wang Y."/>
            <person name="Lv Y."/>
            <person name="Cai J."/>
            <person name="Schwarz S."/>
            <person name="Cui L."/>
            <person name="Hu Z."/>
            <person name="Zhang R."/>
            <person name="Li J."/>
            <person name="Zhao Q."/>
            <person name="He T."/>
            <person name="Wang D."/>
            <person name="Wang Z."/>
            <person name="Shen Y."/>
            <person name="Li Y."/>
            <person name="Fessler A.T."/>
            <person name="Wu C."/>
            <person name="Yu H."/>
            <person name="Deng X."/>
            <person name="Xia X."/>
            <person name="Shen J."/>
        </authorList>
    </citation>
    <scope>NUCLEOTIDE SEQUENCE</scope>
    <source>
        <strain evidence="1">E394</strain>
        <plasmid evidence="1">pE394</plasmid>
    </source>
</reference>
<protein>
    <submittedName>
        <fullName evidence="1">Replication-associated protein RepC</fullName>
    </submittedName>
</protein>
<geneLocation type="plasmid" evidence="1">
    <name>pE394</name>
</geneLocation>
<dbReference type="AlphaFoldDB" id="A0A0E3KAT3"/>